<sequence length="68" mass="7022">MSAERPAGTMSPVKALIRLLAELVLELHRPVDGVDVCVGCAMASGTGQTFPCWPANAARDALEVVDGG</sequence>
<comment type="caution">
    <text evidence="1">The sequence shown here is derived from an EMBL/GenBank/DDBJ whole genome shotgun (WGS) entry which is preliminary data.</text>
</comment>
<gene>
    <name evidence="1" type="ORF">IW245_001059</name>
</gene>
<dbReference type="AlphaFoldDB" id="A0A8J7KE84"/>
<accession>A0A8J7KE84</accession>
<reference evidence="1" key="1">
    <citation type="submission" date="2020-11" db="EMBL/GenBank/DDBJ databases">
        <title>Sequencing the genomes of 1000 actinobacteria strains.</title>
        <authorList>
            <person name="Klenk H.-P."/>
        </authorList>
    </citation>
    <scope>NUCLEOTIDE SEQUENCE</scope>
    <source>
        <strain evidence="1">DSM 45356</strain>
    </source>
</reference>
<name>A0A8J7KE84_9ACTN</name>
<dbReference type="EMBL" id="JADOUF010000001">
    <property type="protein sequence ID" value="MBG6134865.1"/>
    <property type="molecule type" value="Genomic_DNA"/>
</dbReference>
<protein>
    <submittedName>
        <fullName evidence="1">Uncharacterized protein</fullName>
    </submittedName>
</protein>
<dbReference type="Proteomes" id="UP000622552">
    <property type="component" value="Unassembled WGS sequence"/>
</dbReference>
<evidence type="ECO:0000313" key="2">
    <source>
        <dbReference type="Proteomes" id="UP000622552"/>
    </source>
</evidence>
<organism evidence="1 2">
    <name type="scientific">Longispora fulva</name>
    <dbReference type="NCBI Taxonomy" id="619741"/>
    <lineage>
        <taxon>Bacteria</taxon>
        <taxon>Bacillati</taxon>
        <taxon>Actinomycetota</taxon>
        <taxon>Actinomycetes</taxon>
        <taxon>Micromonosporales</taxon>
        <taxon>Micromonosporaceae</taxon>
        <taxon>Longispora</taxon>
    </lineage>
</organism>
<dbReference type="RefSeq" id="WP_197002050.1">
    <property type="nucleotide sequence ID" value="NZ_BONS01000004.1"/>
</dbReference>
<keyword evidence="2" id="KW-1185">Reference proteome</keyword>
<proteinExistence type="predicted"/>
<evidence type="ECO:0000313" key="1">
    <source>
        <dbReference type="EMBL" id="MBG6134865.1"/>
    </source>
</evidence>